<dbReference type="SUPFAM" id="SSF53474">
    <property type="entry name" value="alpha/beta-Hydrolases"/>
    <property type="match status" value="1"/>
</dbReference>
<dbReference type="PIRSF" id="PIRSF000443">
    <property type="entry name" value="Homoser_Ac_trans"/>
    <property type="match status" value="1"/>
</dbReference>
<dbReference type="InterPro" id="IPR000073">
    <property type="entry name" value="AB_hydrolase_1"/>
</dbReference>
<evidence type="ECO:0000313" key="4">
    <source>
        <dbReference type="Proteomes" id="UP001501294"/>
    </source>
</evidence>
<sequence>MAIATTEIRNAQKTHVKAVFGAVAVKKGVTLSSGTSTEECTLKYSIYGDRTLPVVVVLGGITASRHVLHSNQETAEDCDDNSVSTGWWDDLVGDGKAIDTQKYCVISFNYISTLQFKSKANYKVVRHVTPADQACLLSELLKLLSVNEPVRFVGSSYGGMVGLNFAEQYPHKVKHLVCISASDRSTHTARAIRAIQKGIFELADTSEQKHQALSLARQLSILFYRTDDIFDTQFVDPIVQLPFDNILGYEQTIYSYLKHQGQKFANKTTISNYTALLDSIDAHRVEPNKIKCSSSFVAVPSDRLVSFESMRKLAHTVKGTSDFYRLESVYGHDAFLKEFEQLTDLLKKILGASDESPASYASR</sequence>
<dbReference type="PANTHER" id="PTHR32268">
    <property type="entry name" value="HOMOSERINE O-ACETYLTRANSFERASE"/>
    <property type="match status" value="1"/>
</dbReference>
<dbReference type="Proteomes" id="UP001501294">
    <property type="component" value="Unassembled WGS sequence"/>
</dbReference>
<gene>
    <name evidence="3" type="ORF">GCM10023150_11700</name>
</gene>
<organism evidence="3 4">
    <name type="scientific">Kangiella taiwanensis</name>
    <dbReference type="NCBI Taxonomy" id="1079179"/>
    <lineage>
        <taxon>Bacteria</taxon>
        <taxon>Pseudomonadati</taxon>
        <taxon>Pseudomonadota</taxon>
        <taxon>Gammaproteobacteria</taxon>
        <taxon>Kangiellales</taxon>
        <taxon>Kangiellaceae</taxon>
        <taxon>Kangiella</taxon>
    </lineage>
</organism>
<feature type="domain" description="AB hydrolase-1" evidence="2">
    <location>
        <begin position="133"/>
        <end position="338"/>
    </location>
</feature>
<dbReference type="InterPro" id="IPR029058">
    <property type="entry name" value="AB_hydrolase_fold"/>
</dbReference>
<evidence type="ECO:0000259" key="2">
    <source>
        <dbReference type="Pfam" id="PF00561"/>
    </source>
</evidence>
<protein>
    <submittedName>
        <fullName evidence="3">Homoserine O-succinyltransferase</fullName>
    </submittedName>
</protein>
<comment type="caution">
    <text evidence="3">The sequence shown here is derived from an EMBL/GenBank/DDBJ whole genome shotgun (WGS) entry which is preliminary data.</text>
</comment>
<proteinExistence type="predicted"/>
<dbReference type="RefSeq" id="WP_223577776.1">
    <property type="nucleotide sequence ID" value="NZ_BAABFU010000002.1"/>
</dbReference>
<keyword evidence="4" id="KW-1185">Reference proteome</keyword>
<dbReference type="Pfam" id="PF00561">
    <property type="entry name" value="Abhydrolase_1"/>
    <property type="match status" value="1"/>
</dbReference>
<dbReference type="Gene3D" id="3.40.50.1820">
    <property type="entry name" value="alpha/beta hydrolase"/>
    <property type="match status" value="1"/>
</dbReference>
<dbReference type="EMBL" id="BAABFU010000002">
    <property type="protein sequence ID" value="GAA4348376.1"/>
    <property type="molecule type" value="Genomic_DNA"/>
</dbReference>
<reference evidence="4" key="1">
    <citation type="journal article" date="2019" name="Int. J. Syst. Evol. Microbiol.">
        <title>The Global Catalogue of Microorganisms (GCM) 10K type strain sequencing project: providing services to taxonomists for standard genome sequencing and annotation.</title>
        <authorList>
            <consortium name="The Broad Institute Genomics Platform"/>
            <consortium name="The Broad Institute Genome Sequencing Center for Infectious Disease"/>
            <person name="Wu L."/>
            <person name="Ma J."/>
        </authorList>
    </citation>
    <scope>NUCLEOTIDE SEQUENCE [LARGE SCALE GENOMIC DNA]</scope>
    <source>
        <strain evidence="4">JCM 17727</strain>
    </source>
</reference>
<evidence type="ECO:0000256" key="1">
    <source>
        <dbReference type="ARBA" id="ARBA00022679"/>
    </source>
</evidence>
<keyword evidence="1" id="KW-0808">Transferase</keyword>
<dbReference type="InterPro" id="IPR008220">
    <property type="entry name" value="HAT_MetX-like"/>
</dbReference>
<name>A0ABP8HZX3_9GAMM</name>
<accession>A0ABP8HZX3</accession>
<evidence type="ECO:0000313" key="3">
    <source>
        <dbReference type="EMBL" id="GAA4348376.1"/>
    </source>
</evidence>
<dbReference type="PANTHER" id="PTHR32268:SF11">
    <property type="entry name" value="HOMOSERINE O-ACETYLTRANSFERASE"/>
    <property type="match status" value="1"/>
</dbReference>